<dbReference type="PANTHER" id="PTHR42790:SF19">
    <property type="entry name" value="KYNURENINE_ALPHA-AMINOADIPATE AMINOTRANSFERASE, MITOCHONDRIAL"/>
    <property type="match status" value="1"/>
</dbReference>
<name>A0ABU7L9M6_9NOCA</name>
<reference evidence="6 7" key="1">
    <citation type="submission" date="2023-07" db="EMBL/GenBank/DDBJ databases">
        <authorList>
            <person name="Girao M."/>
            <person name="Carvalho M.F."/>
        </authorList>
    </citation>
    <scope>NUCLEOTIDE SEQUENCE [LARGE SCALE GENOMIC DNA]</scope>
    <source>
        <strain evidence="6 7">YIM65754</strain>
    </source>
</reference>
<proteinExistence type="predicted"/>
<evidence type="ECO:0000313" key="7">
    <source>
        <dbReference type="Proteomes" id="UP001336020"/>
    </source>
</evidence>
<dbReference type="Proteomes" id="UP001336020">
    <property type="component" value="Unassembled WGS sequence"/>
</dbReference>
<gene>
    <name evidence="6" type="ORF">Q7514_12005</name>
</gene>
<evidence type="ECO:0000256" key="3">
    <source>
        <dbReference type="ARBA" id="ARBA00022679"/>
    </source>
</evidence>
<keyword evidence="2 6" id="KW-0032">Aminotransferase</keyword>
<keyword evidence="4" id="KW-0663">Pyridoxal phosphate</keyword>
<dbReference type="Gene3D" id="3.90.1150.10">
    <property type="entry name" value="Aspartate Aminotransferase, domain 1"/>
    <property type="match status" value="1"/>
</dbReference>
<comment type="cofactor">
    <cofactor evidence="1">
        <name>pyridoxal 5'-phosphate</name>
        <dbReference type="ChEBI" id="CHEBI:597326"/>
    </cofactor>
</comment>
<feature type="domain" description="Aminotransferase class I/classII large" evidence="5">
    <location>
        <begin position="45"/>
        <end position="351"/>
    </location>
</feature>
<protein>
    <submittedName>
        <fullName evidence="6">PLP-dependent aminotransferase family protein</fullName>
    </submittedName>
</protein>
<dbReference type="RefSeq" id="WP_330133467.1">
    <property type="nucleotide sequence ID" value="NZ_JAUTXY010000004.1"/>
</dbReference>
<dbReference type="PANTHER" id="PTHR42790">
    <property type="entry name" value="AMINOTRANSFERASE"/>
    <property type="match status" value="1"/>
</dbReference>
<comment type="caution">
    <text evidence="6">The sequence shown here is derived from an EMBL/GenBank/DDBJ whole genome shotgun (WGS) entry which is preliminary data.</text>
</comment>
<dbReference type="SUPFAM" id="SSF53383">
    <property type="entry name" value="PLP-dependent transferases"/>
    <property type="match status" value="1"/>
</dbReference>
<evidence type="ECO:0000256" key="2">
    <source>
        <dbReference type="ARBA" id="ARBA00022576"/>
    </source>
</evidence>
<dbReference type="Pfam" id="PF00155">
    <property type="entry name" value="Aminotran_1_2"/>
    <property type="match status" value="1"/>
</dbReference>
<dbReference type="InterPro" id="IPR015422">
    <property type="entry name" value="PyrdxlP-dep_Trfase_small"/>
</dbReference>
<dbReference type="InterPro" id="IPR004839">
    <property type="entry name" value="Aminotransferase_I/II_large"/>
</dbReference>
<dbReference type="InterPro" id="IPR050859">
    <property type="entry name" value="Class-I_PLP-dep_aminotransf"/>
</dbReference>
<dbReference type="Gene3D" id="3.40.640.10">
    <property type="entry name" value="Type I PLP-dependent aspartate aminotransferase-like (Major domain)"/>
    <property type="match status" value="1"/>
</dbReference>
<evidence type="ECO:0000256" key="1">
    <source>
        <dbReference type="ARBA" id="ARBA00001933"/>
    </source>
</evidence>
<accession>A0ABU7L9M6</accession>
<evidence type="ECO:0000259" key="5">
    <source>
        <dbReference type="Pfam" id="PF00155"/>
    </source>
</evidence>
<organism evidence="6 7">
    <name type="scientific">Rhodococcus artemisiae</name>
    <dbReference type="NCBI Taxonomy" id="714159"/>
    <lineage>
        <taxon>Bacteria</taxon>
        <taxon>Bacillati</taxon>
        <taxon>Actinomycetota</taxon>
        <taxon>Actinomycetes</taxon>
        <taxon>Mycobacteriales</taxon>
        <taxon>Nocardiaceae</taxon>
        <taxon>Rhodococcus</taxon>
    </lineage>
</organism>
<sequence>MFSQRIASLRPSPIREILSVIDRPGMVSFAGGLPASETLPHLTHSIAPTSLQYGPSEGDPELRTLVSEQLRALGLDAPTERVMILSGSQQGIDLVAKLFVDPGTPVAVESPTYLAALQVFRLYGADFTDLNWADSPGAPLAYVVPTFANPTGRCAIDGERDSLARACLDSGTTLFEDDPYRELAYGPCHRAPVTARMGGGSWVYQGSFSKTFAPGLRLGFLTASEDLFPRLVMLKQTVDLHSSTLSQQLVRNALTDPSWASRLDELASFYRTRRDSFDDALRRHLGGLAEWETPAGGLFFWLRLTKPIDTRTLLATAIDRGVAFMPGEEFFPDRPQLGTMRLNFSHADADATERGLRTLAQLLATCGL</sequence>
<dbReference type="InterPro" id="IPR015421">
    <property type="entry name" value="PyrdxlP-dep_Trfase_major"/>
</dbReference>
<dbReference type="InterPro" id="IPR015424">
    <property type="entry name" value="PyrdxlP-dep_Trfase"/>
</dbReference>
<dbReference type="GO" id="GO:0008483">
    <property type="term" value="F:transaminase activity"/>
    <property type="evidence" value="ECO:0007669"/>
    <property type="project" value="UniProtKB-KW"/>
</dbReference>
<keyword evidence="3" id="KW-0808">Transferase</keyword>
<evidence type="ECO:0000256" key="4">
    <source>
        <dbReference type="ARBA" id="ARBA00022898"/>
    </source>
</evidence>
<evidence type="ECO:0000313" key="6">
    <source>
        <dbReference type="EMBL" id="MEE2058246.1"/>
    </source>
</evidence>
<dbReference type="CDD" id="cd00609">
    <property type="entry name" value="AAT_like"/>
    <property type="match status" value="1"/>
</dbReference>
<dbReference type="EMBL" id="JAUTXY010000004">
    <property type="protein sequence ID" value="MEE2058246.1"/>
    <property type="molecule type" value="Genomic_DNA"/>
</dbReference>
<keyword evidence="7" id="KW-1185">Reference proteome</keyword>